<evidence type="ECO:0000313" key="1">
    <source>
        <dbReference type="EMBL" id="MBF5052662.1"/>
    </source>
</evidence>
<proteinExistence type="predicted"/>
<dbReference type="RefSeq" id="WP_194855572.1">
    <property type="nucleotide sequence ID" value="NZ_ARXR01000007.1"/>
</dbReference>
<keyword evidence="2" id="KW-1185">Reference proteome</keyword>
<organism evidence="1 2">
    <name type="scientific">Alloalcanivorax venustensis ISO4</name>
    <dbReference type="NCBI Taxonomy" id="1177184"/>
    <lineage>
        <taxon>Bacteria</taxon>
        <taxon>Pseudomonadati</taxon>
        <taxon>Pseudomonadota</taxon>
        <taxon>Gammaproteobacteria</taxon>
        <taxon>Oceanospirillales</taxon>
        <taxon>Alcanivoracaceae</taxon>
        <taxon>Alloalcanivorax</taxon>
    </lineage>
</organism>
<dbReference type="EMBL" id="ARXR01000007">
    <property type="protein sequence ID" value="MBF5052662.1"/>
    <property type="molecule type" value="Genomic_DNA"/>
</dbReference>
<reference evidence="1 2" key="1">
    <citation type="submission" date="2012-09" db="EMBL/GenBank/DDBJ databases">
        <title>Genome Sequence of alkane-degrading Bacterium Alcanivorax venustensis ISO4.</title>
        <authorList>
            <person name="Lai Q."/>
            <person name="Shao Z."/>
        </authorList>
    </citation>
    <scope>NUCLEOTIDE SEQUENCE [LARGE SCALE GENOMIC DNA]</scope>
    <source>
        <strain evidence="1 2">ISO4</strain>
    </source>
</reference>
<protein>
    <recommendedName>
        <fullName evidence="3">AP2 domain-containing protein</fullName>
    </recommendedName>
</protein>
<evidence type="ECO:0000313" key="2">
    <source>
        <dbReference type="Proteomes" id="UP000644441"/>
    </source>
</evidence>
<evidence type="ECO:0008006" key="3">
    <source>
        <dbReference type="Google" id="ProtNLM"/>
    </source>
</evidence>
<sequence length="181" mass="21262">MDRLVKRPPHIHPFLYLYRLHSPALWFCVIPHLDSEGKRKLRRKDFRDRKHGGKDAAFAAAKAWRDEQLTLPEVKAAMGDQRPLKLFTEKTEANPFGLVGIRPVQRGKSQDWNITVTAQQGLKKSFSMRRYGIWGAYQRAVYQRCEWIGVDNPNIDDLKVRFNRWLDENPNLLDLYELDSE</sequence>
<name>A0ABS0AEW6_9GAMM</name>
<dbReference type="Proteomes" id="UP000644441">
    <property type="component" value="Unassembled WGS sequence"/>
</dbReference>
<gene>
    <name evidence="1" type="ORF">ISO4_01264</name>
</gene>
<comment type="caution">
    <text evidence="1">The sequence shown here is derived from an EMBL/GenBank/DDBJ whole genome shotgun (WGS) entry which is preliminary data.</text>
</comment>
<accession>A0ABS0AEW6</accession>